<keyword evidence="4 6" id="KW-0808">Transferase</keyword>
<comment type="subcellular location">
    <subcellularLocation>
        <location evidence="6">Cytoplasm</location>
    </subcellularLocation>
</comment>
<gene>
    <name evidence="6" type="primary">rsmH</name>
    <name evidence="7" type="ORF">A2538_03830</name>
</gene>
<dbReference type="Pfam" id="PF01795">
    <property type="entry name" value="Methyltransf_5"/>
    <property type="match status" value="1"/>
</dbReference>
<feature type="binding site" evidence="6">
    <location>
        <position position="106"/>
    </location>
    <ligand>
        <name>S-adenosyl-L-methionine</name>
        <dbReference type="ChEBI" id="CHEBI:59789"/>
    </ligand>
</feature>
<dbReference type="PANTHER" id="PTHR11265:SF0">
    <property type="entry name" value="12S RRNA N4-METHYLCYTIDINE METHYLTRANSFERASE"/>
    <property type="match status" value="1"/>
</dbReference>
<comment type="function">
    <text evidence="6">Specifically methylates the N4 position of cytidine in position 1402 (C1402) of 16S rRNA.</text>
</comment>
<dbReference type="HAMAP" id="MF_01007">
    <property type="entry name" value="16SrRNA_methyltr_H"/>
    <property type="match status" value="1"/>
</dbReference>
<comment type="similarity">
    <text evidence="1 6">Belongs to the methyltransferase superfamily. RsmH family.</text>
</comment>
<feature type="binding site" evidence="6">
    <location>
        <begin position="31"/>
        <end position="33"/>
    </location>
    <ligand>
        <name>S-adenosyl-L-methionine</name>
        <dbReference type="ChEBI" id="CHEBI:59789"/>
    </ligand>
</feature>
<comment type="caution">
    <text evidence="7">The sequence shown here is derived from an EMBL/GenBank/DDBJ whole genome shotgun (WGS) entry which is preliminary data.</text>
</comment>
<evidence type="ECO:0000256" key="3">
    <source>
        <dbReference type="ARBA" id="ARBA00022603"/>
    </source>
</evidence>
<dbReference type="PANTHER" id="PTHR11265">
    <property type="entry name" value="S-ADENOSYL-METHYLTRANSFERASE MRAW"/>
    <property type="match status" value="1"/>
</dbReference>
<evidence type="ECO:0000256" key="1">
    <source>
        <dbReference type="ARBA" id="ARBA00010396"/>
    </source>
</evidence>
<dbReference type="InterPro" id="IPR023397">
    <property type="entry name" value="SAM-dep_MeTrfase_MraW_recog"/>
</dbReference>
<keyword evidence="5 6" id="KW-0949">S-adenosyl-L-methionine</keyword>
<feature type="binding site" evidence="6">
    <location>
        <position position="51"/>
    </location>
    <ligand>
        <name>S-adenosyl-L-methionine</name>
        <dbReference type="ChEBI" id="CHEBI:59789"/>
    </ligand>
</feature>
<evidence type="ECO:0000256" key="2">
    <source>
        <dbReference type="ARBA" id="ARBA00022552"/>
    </source>
</evidence>
<feature type="binding site" evidence="6">
    <location>
        <position position="99"/>
    </location>
    <ligand>
        <name>S-adenosyl-L-methionine</name>
        <dbReference type="ChEBI" id="CHEBI:59789"/>
    </ligand>
</feature>
<evidence type="ECO:0000256" key="4">
    <source>
        <dbReference type="ARBA" id="ARBA00022679"/>
    </source>
</evidence>
<dbReference type="NCBIfam" id="TIGR00006">
    <property type="entry name" value="16S rRNA (cytosine(1402)-N(4))-methyltransferase RsmH"/>
    <property type="match status" value="1"/>
</dbReference>
<dbReference type="GO" id="GO:0071424">
    <property type="term" value="F:rRNA (cytosine-N4-)-methyltransferase activity"/>
    <property type="evidence" value="ECO:0007669"/>
    <property type="project" value="UniProtKB-UniRule"/>
</dbReference>
<dbReference type="SUPFAM" id="SSF53335">
    <property type="entry name" value="S-adenosyl-L-methionine-dependent methyltransferases"/>
    <property type="match status" value="1"/>
</dbReference>
<dbReference type="GO" id="GO:0005737">
    <property type="term" value="C:cytoplasm"/>
    <property type="evidence" value="ECO:0007669"/>
    <property type="project" value="UniProtKB-SubCell"/>
</dbReference>
<dbReference type="Gene3D" id="3.40.50.150">
    <property type="entry name" value="Vaccinia Virus protein VP39"/>
    <property type="match status" value="1"/>
</dbReference>
<comment type="catalytic activity">
    <reaction evidence="6">
        <text>cytidine(1402) in 16S rRNA + S-adenosyl-L-methionine = N(4)-methylcytidine(1402) in 16S rRNA + S-adenosyl-L-homocysteine + H(+)</text>
        <dbReference type="Rhea" id="RHEA:42928"/>
        <dbReference type="Rhea" id="RHEA-COMP:10286"/>
        <dbReference type="Rhea" id="RHEA-COMP:10287"/>
        <dbReference type="ChEBI" id="CHEBI:15378"/>
        <dbReference type="ChEBI" id="CHEBI:57856"/>
        <dbReference type="ChEBI" id="CHEBI:59789"/>
        <dbReference type="ChEBI" id="CHEBI:74506"/>
        <dbReference type="ChEBI" id="CHEBI:82748"/>
        <dbReference type="EC" id="2.1.1.199"/>
    </reaction>
</comment>
<name>A0A1F6PCS5_9BACT</name>
<evidence type="ECO:0000313" key="8">
    <source>
        <dbReference type="Proteomes" id="UP000178254"/>
    </source>
</evidence>
<evidence type="ECO:0000313" key="7">
    <source>
        <dbReference type="EMBL" id="OGH93966.1"/>
    </source>
</evidence>
<feature type="binding site" evidence="6">
    <location>
        <position position="78"/>
    </location>
    <ligand>
        <name>S-adenosyl-L-methionine</name>
        <dbReference type="ChEBI" id="CHEBI:59789"/>
    </ligand>
</feature>
<dbReference type="AlphaFoldDB" id="A0A1F6PCS5"/>
<dbReference type="SUPFAM" id="SSF81799">
    <property type="entry name" value="Putative methyltransferase TM0872, insert domain"/>
    <property type="match status" value="1"/>
</dbReference>
<dbReference type="PIRSF" id="PIRSF004486">
    <property type="entry name" value="MraW"/>
    <property type="match status" value="1"/>
</dbReference>
<keyword evidence="3 6" id="KW-0489">Methyltransferase</keyword>
<dbReference type="GO" id="GO:0070475">
    <property type="term" value="P:rRNA base methylation"/>
    <property type="evidence" value="ECO:0007669"/>
    <property type="project" value="UniProtKB-UniRule"/>
</dbReference>
<dbReference type="InterPro" id="IPR029063">
    <property type="entry name" value="SAM-dependent_MTases_sf"/>
</dbReference>
<evidence type="ECO:0000256" key="6">
    <source>
        <dbReference type="HAMAP-Rule" id="MF_01007"/>
    </source>
</evidence>
<dbReference type="EC" id="2.1.1.199" evidence="6"/>
<evidence type="ECO:0000256" key="5">
    <source>
        <dbReference type="ARBA" id="ARBA00022691"/>
    </source>
</evidence>
<organism evidence="7 8">
    <name type="scientific">Candidatus Magasanikbacteria bacterium RIFOXYD2_FULL_41_14</name>
    <dbReference type="NCBI Taxonomy" id="1798709"/>
    <lineage>
        <taxon>Bacteria</taxon>
        <taxon>Candidatus Magasanikiibacteriota</taxon>
    </lineage>
</organism>
<protein>
    <recommendedName>
        <fullName evidence="6">Ribosomal RNA small subunit methyltransferase H</fullName>
        <ecNumber evidence="6">2.1.1.199</ecNumber>
    </recommendedName>
    <alternativeName>
        <fullName evidence="6">16S rRNA m(4)C1402 methyltransferase</fullName>
    </alternativeName>
    <alternativeName>
        <fullName evidence="6">rRNA (cytosine-N(4)-)-methyltransferase RsmH</fullName>
    </alternativeName>
</protein>
<accession>A0A1F6PCS5</accession>
<keyword evidence="2 6" id="KW-0698">rRNA processing</keyword>
<dbReference type="Proteomes" id="UP000178254">
    <property type="component" value="Unassembled WGS sequence"/>
</dbReference>
<proteinExistence type="inferred from homology"/>
<dbReference type="InterPro" id="IPR002903">
    <property type="entry name" value="RsmH"/>
</dbReference>
<dbReference type="Gene3D" id="1.10.150.170">
    <property type="entry name" value="Putative methyltransferase TM0872, insert domain"/>
    <property type="match status" value="1"/>
</dbReference>
<keyword evidence="6" id="KW-0963">Cytoplasm</keyword>
<dbReference type="STRING" id="1798709.A2538_03830"/>
<reference evidence="7 8" key="1">
    <citation type="journal article" date="2016" name="Nat. Commun.">
        <title>Thousands of microbial genomes shed light on interconnected biogeochemical processes in an aquifer system.</title>
        <authorList>
            <person name="Anantharaman K."/>
            <person name="Brown C.T."/>
            <person name="Hug L.A."/>
            <person name="Sharon I."/>
            <person name="Castelle C.J."/>
            <person name="Probst A.J."/>
            <person name="Thomas B.C."/>
            <person name="Singh A."/>
            <person name="Wilkins M.J."/>
            <person name="Karaoz U."/>
            <person name="Brodie E.L."/>
            <person name="Williams K.H."/>
            <person name="Hubbard S.S."/>
            <person name="Banfield J.F."/>
        </authorList>
    </citation>
    <scope>NUCLEOTIDE SEQUENCE [LARGE SCALE GENOMIC DNA]</scope>
</reference>
<dbReference type="EMBL" id="MFRE01000015">
    <property type="protein sequence ID" value="OGH93966.1"/>
    <property type="molecule type" value="Genomic_DNA"/>
</dbReference>
<sequence length="301" mass="33347">MRHIPVLLNEVVDSLSLKNGSKVIDCTVGDGGHSEAILEKIGPTGILLAIDTDPESLLRAKRNLYRFGERVIFSRGNFVNLEEIALENKMGEVDAILMDLGWSTPQFEERGRGFSFKADELLDMRFDPNANTPTASDLVNSLTKKELSETFKRLGEEGLSEEIADAIVTSRSNARIERSGELSEIVLQVYRAKLHTVKDIPWVGGLHPATKVFQALRIAVNKELEVLKNTLPVAVKILAPGGRLAVISFHSLEDRIVKQFFQKTESKQIKLINKKPIVATEAEIGPNPSSRSAKLRIAEKI</sequence>